<proteinExistence type="predicted"/>
<feature type="domain" description="L-Lysine epsilon oxidase N-terminal" evidence="1">
    <location>
        <begin position="351"/>
        <end position="559"/>
    </location>
</feature>
<dbReference type="InterPro" id="IPR041173">
    <property type="entry name" value="LodA_C"/>
</dbReference>
<dbReference type="InterPro" id="IPR033798">
    <property type="entry name" value="LodA-like"/>
</dbReference>
<accession>A0ABT9PR98</accession>
<name>A0ABT9PR98_9HYPH</name>
<evidence type="ECO:0000313" key="4">
    <source>
        <dbReference type="Proteomes" id="UP001241472"/>
    </source>
</evidence>
<gene>
    <name evidence="3" type="ORF">J2T09_001736</name>
</gene>
<dbReference type="Proteomes" id="UP001241472">
    <property type="component" value="Unassembled WGS sequence"/>
</dbReference>
<evidence type="ECO:0000259" key="2">
    <source>
        <dbReference type="Pfam" id="PF18417"/>
    </source>
</evidence>
<protein>
    <recommendedName>
        <fullName evidence="5">Catalase</fullName>
    </recommendedName>
</protein>
<dbReference type="RefSeq" id="WP_306833278.1">
    <property type="nucleotide sequence ID" value="NZ_JAUSRF010000005.1"/>
</dbReference>
<sequence>MDKELPVPTCFDTPGTATKRLVEMFVEMGQAKRTRIGPPPAERAVFRKLHGVVHGRFVRHPDIPEELCVGLFAHERLDAWMRFSSDTAPNAPDLGSTLGIGIKLFGVPGENALGEAGNTADLIMQNAARFFVNDAQEMVEFTYAGVVQRDYDAYLASHPETNAVLNAMTAPRGSVLTTTYWAILPFRMGDEIVKYRLVPETAPEDVPDDAPDYLATDMVNRLSERGYQFVLEIQRRTNPETMPLDKAMVEWPEDESPFIPVATLQIPRQRVEARGQADYGQGLSFNIWRVPPANAPSEASSIAVVRRDVYAAGARLRHTANGQPLQDPGEPRPVLPEPFAKDDCIVQAVIYPAIGIARVGSSDEYFYGPEVIDPRPLPPGSYRDKDMKLKRQAARFRIYGCNARGDIVRELTGGEGGAEIEWKVELANTKAAWFGFQLALDIPEANYAPPTTLRNPGVADRSRLAIRPEAQTLRGAGASARFEGRFMDIEVALGEAMTDEAGRLTVLGGKGISQSYDGSAAITFANNEGWYDDVSDGPVTARVVLDDMEIQVVPSWVVVAPPNYGPQRKSVRTMWDLMRDVAIKAKMLAAPKRPSFTREILPIFERMEGLQWVNAGFAGGFGWEGAFDLTSPEALSRLSSTSPAFREQRRVIYNNFRNFQTDSYSPVPWPWLYGDAMNIPPADTPRQNAVLSDCQMAMLDCWAQGNFDNDYDAGHKPPGSIDEVPLAQQGDMLTQAALEFCLADAFHPGCEMTWPVRSASMYMAPFRFLHAPKGWVEPLQSEVLTTDSVTIPNGPLYGQLPGGITRWMAVPWQTDTSSCRSGYTPSYDPYVPSFWPARVPNEVLTKENYDIVMDKSRPLSERKKAFANREAWIEPLGADGYTHQINNMIQHFDFLGVVEVREGPGDPEFPAFIEVEDYAKLITPEEEHYTVRGELAGMAPRETRPTTTQRRGVRSATEVDVSSIDLVNRFPRGLPPQR</sequence>
<organism evidence="3 4">
    <name type="scientific">Neorhizobium huautlense</name>
    <dbReference type="NCBI Taxonomy" id="67774"/>
    <lineage>
        <taxon>Bacteria</taxon>
        <taxon>Pseudomonadati</taxon>
        <taxon>Pseudomonadota</taxon>
        <taxon>Alphaproteobacteria</taxon>
        <taxon>Hyphomicrobiales</taxon>
        <taxon>Rhizobiaceae</taxon>
        <taxon>Rhizobium/Agrobacterium group</taxon>
        <taxon>Neorhizobium</taxon>
    </lineage>
</organism>
<dbReference type="SUPFAM" id="SSF56634">
    <property type="entry name" value="Heme-dependent catalase-like"/>
    <property type="match status" value="1"/>
</dbReference>
<dbReference type="Pfam" id="PF18417">
    <property type="entry name" value="LodA_C"/>
    <property type="match status" value="1"/>
</dbReference>
<keyword evidence="4" id="KW-1185">Reference proteome</keyword>
<dbReference type="CDD" id="cd14731">
    <property type="entry name" value="LodA_like_1"/>
    <property type="match status" value="1"/>
</dbReference>
<dbReference type="Pfam" id="PF17990">
    <property type="entry name" value="LodA_N"/>
    <property type="match status" value="1"/>
</dbReference>
<feature type="domain" description="L-lysine epsilon oxidase C-terminal" evidence="2">
    <location>
        <begin position="683"/>
        <end position="835"/>
    </location>
</feature>
<dbReference type="EMBL" id="JAUSRF010000005">
    <property type="protein sequence ID" value="MDP9836984.1"/>
    <property type="molecule type" value="Genomic_DNA"/>
</dbReference>
<dbReference type="InterPro" id="IPR020835">
    <property type="entry name" value="Catalase_sf"/>
</dbReference>
<evidence type="ECO:0008006" key="5">
    <source>
        <dbReference type="Google" id="ProtNLM"/>
    </source>
</evidence>
<comment type="caution">
    <text evidence="3">The sequence shown here is derived from an EMBL/GenBank/DDBJ whole genome shotgun (WGS) entry which is preliminary data.</text>
</comment>
<evidence type="ECO:0000259" key="1">
    <source>
        <dbReference type="Pfam" id="PF17990"/>
    </source>
</evidence>
<dbReference type="InterPro" id="IPR041168">
    <property type="entry name" value="LodA_N"/>
</dbReference>
<dbReference type="Gene3D" id="2.40.180.10">
    <property type="entry name" value="Catalase core domain"/>
    <property type="match status" value="1"/>
</dbReference>
<reference evidence="3 4" key="1">
    <citation type="submission" date="2023-07" db="EMBL/GenBank/DDBJ databases">
        <title>Sorghum-associated microbial communities from plants grown in Nebraska, USA.</title>
        <authorList>
            <person name="Schachtman D."/>
        </authorList>
    </citation>
    <scope>NUCLEOTIDE SEQUENCE [LARGE SCALE GENOMIC DNA]</scope>
    <source>
        <strain evidence="3 4">DS1307</strain>
    </source>
</reference>
<evidence type="ECO:0000313" key="3">
    <source>
        <dbReference type="EMBL" id="MDP9836984.1"/>
    </source>
</evidence>